<dbReference type="InterPro" id="IPR020850">
    <property type="entry name" value="GED_dom"/>
</dbReference>
<dbReference type="GO" id="GO:0008017">
    <property type="term" value="F:microtubule binding"/>
    <property type="evidence" value="ECO:0007669"/>
    <property type="project" value="TreeGrafter"/>
</dbReference>
<dbReference type="InterPro" id="IPR000375">
    <property type="entry name" value="Dynamin_stalk"/>
</dbReference>
<evidence type="ECO:0000256" key="2">
    <source>
        <dbReference type="ARBA" id="ARBA00023134"/>
    </source>
</evidence>
<dbReference type="STRING" id="568069.A0A1J1HGC3"/>
<evidence type="ECO:0000259" key="5">
    <source>
        <dbReference type="PROSITE" id="PS51718"/>
    </source>
</evidence>
<dbReference type="GO" id="GO:0005525">
    <property type="term" value="F:GTP binding"/>
    <property type="evidence" value="ECO:0007669"/>
    <property type="project" value="UniProtKB-KW"/>
</dbReference>
<dbReference type="GO" id="GO:0003924">
    <property type="term" value="F:GTPase activity"/>
    <property type="evidence" value="ECO:0007669"/>
    <property type="project" value="InterPro"/>
</dbReference>
<evidence type="ECO:0000313" key="6">
    <source>
        <dbReference type="EMBL" id="CRK87056.1"/>
    </source>
</evidence>
<dbReference type="PANTHER" id="PTHR11566:SF21">
    <property type="entry name" value="DYNAMIN RELATED PROTEIN 1, ISOFORM A"/>
    <property type="match status" value="1"/>
</dbReference>
<dbReference type="InterPro" id="IPR022812">
    <property type="entry name" value="Dynamin"/>
</dbReference>
<dbReference type="SMART" id="SM00053">
    <property type="entry name" value="DYNc"/>
    <property type="match status" value="1"/>
</dbReference>
<dbReference type="GO" id="GO:0005874">
    <property type="term" value="C:microtubule"/>
    <property type="evidence" value="ECO:0007669"/>
    <property type="project" value="TreeGrafter"/>
</dbReference>
<reference evidence="6 7" key="1">
    <citation type="submission" date="2015-04" db="EMBL/GenBank/DDBJ databases">
        <authorList>
            <person name="Syromyatnikov M.Y."/>
            <person name="Popov V.N."/>
        </authorList>
    </citation>
    <scope>NUCLEOTIDE SEQUENCE [LARGE SCALE GENOMIC DNA]</scope>
</reference>
<accession>A0A1J1HGC3</accession>
<dbReference type="FunFam" id="3.40.50.300:FF:001027">
    <property type="entry name" value="dynamin-related protein 3A"/>
    <property type="match status" value="1"/>
</dbReference>
<dbReference type="Pfam" id="PF02212">
    <property type="entry name" value="GED"/>
    <property type="match status" value="1"/>
</dbReference>
<keyword evidence="7" id="KW-1185">Reference proteome</keyword>
<dbReference type="EMBL" id="CVRI01000003">
    <property type="protein sequence ID" value="CRK87056.1"/>
    <property type="molecule type" value="Genomic_DNA"/>
</dbReference>
<dbReference type="Gene3D" id="1.20.120.1240">
    <property type="entry name" value="Dynamin, middle domain"/>
    <property type="match status" value="1"/>
</dbReference>
<dbReference type="Gene3D" id="3.40.50.300">
    <property type="entry name" value="P-loop containing nucleotide triphosphate hydrolases"/>
    <property type="match status" value="1"/>
</dbReference>
<dbReference type="Pfam" id="PF00350">
    <property type="entry name" value="Dynamin_N"/>
    <property type="match status" value="1"/>
</dbReference>
<dbReference type="GO" id="GO:0005739">
    <property type="term" value="C:mitochondrion"/>
    <property type="evidence" value="ECO:0007669"/>
    <property type="project" value="TreeGrafter"/>
</dbReference>
<dbReference type="GO" id="GO:0006897">
    <property type="term" value="P:endocytosis"/>
    <property type="evidence" value="ECO:0007669"/>
    <property type="project" value="TreeGrafter"/>
</dbReference>
<keyword evidence="2 3" id="KW-0342">GTP-binding</keyword>
<evidence type="ECO:0000313" key="7">
    <source>
        <dbReference type="Proteomes" id="UP000183832"/>
    </source>
</evidence>
<dbReference type="CDD" id="cd08771">
    <property type="entry name" value="DLP_1"/>
    <property type="match status" value="1"/>
</dbReference>
<protein>
    <submittedName>
        <fullName evidence="6">CLUMA_CG000851, isoform A</fullName>
    </submittedName>
</protein>
<evidence type="ECO:0000256" key="1">
    <source>
        <dbReference type="ARBA" id="ARBA00022741"/>
    </source>
</evidence>
<feature type="domain" description="Dynamin-type G" evidence="5">
    <location>
        <begin position="23"/>
        <end position="292"/>
    </location>
</feature>
<dbReference type="GO" id="GO:0000266">
    <property type="term" value="P:mitochondrial fission"/>
    <property type="evidence" value="ECO:0007669"/>
    <property type="project" value="TreeGrafter"/>
</dbReference>
<sequence>MKELISVVNKLQDVFNQINVANTFELPQIVAIGSQSSGKSSVIESIVRRSFLPRGTGIVTRRPLVLQLVKTSPNSEQSEEWGEFSHNEEKFTDFDEICKEIEQETDFEAGENKGISDKPINLKIFSPHVVDLTLVDLPGFTKVPVGDQPGNIERQIKKLVFHYISNPNSIILAVSSANANIATSEAIKFAKVVDPEGKRTLGVLTKLDLMDKGTDATAMLKGDIISMNLGIVGVVNRSQQDIIDKKGITEQLRDEEEFFEKFYPKLAKQNGTPYLERSLSERLINHIKECLPELKKRIKDKLSHYDQVKQSYGEMIKDGDDSMLLKIINIFVYHYRKAIEGSIEYDTRIYKILHEKFENSLKLIKPEVEFIEKIDIESLYSSSLRPTLYDDPSFDALFQKNVKKFIKELRNPSLHCIEMILMEMNRIIEHCGKVMEAHFTRFPYLQKAIVDEMSELIESFRQNTKKMTENLIHVEVAYINKIHPDFDKSPVNHSNVIKDWKDINRVLKNGDKNNEIRKKSSLILENLVTSYCNIVQKDIQDFVPKTIMCFLINNVIEEVGSHLITNVYKARNSSNLLTEAKHIELKRKEVNEMLQALQEANKVIDSIDINLGSTNAKHLENGDI</sequence>
<dbReference type="InterPro" id="IPR003130">
    <property type="entry name" value="GED"/>
</dbReference>
<gene>
    <name evidence="6" type="ORF">CLUMA_CG000851</name>
</gene>
<feature type="domain" description="GED" evidence="4">
    <location>
        <begin position="521"/>
        <end position="612"/>
    </location>
</feature>
<comment type="similarity">
    <text evidence="3">Belongs to the TRAFAC class dynamin-like GTPase superfamily. Dynamin/Fzo/YdjA family.</text>
</comment>
<dbReference type="SMART" id="SM00302">
    <property type="entry name" value="GED"/>
    <property type="match status" value="1"/>
</dbReference>
<proteinExistence type="inferred from homology"/>
<keyword evidence="1 3" id="KW-0547">Nucleotide-binding</keyword>
<evidence type="ECO:0000259" key="4">
    <source>
        <dbReference type="PROSITE" id="PS51388"/>
    </source>
</evidence>
<dbReference type="OrthoDB" id="7788358at2759"/>
<dbReference type="PROSITE" id="PS51388">
    <property type="entry name" value="GED"/>
    <property type="match status" value="1"/>
</dbReference>
<dbReference type="AlphaFoldDB" id="A0A1J1HGC3"/>
<dbReference type="Pfam" id="PF01031">
    <property type="entry name" value="Dynamin_M"/>
    <property type="match status" value="1"/>
</dbReference>
<dbReference type="SUPFAM" id="SSF52540">
    <property type="entry name" value="P-loop containing nucleoside triphosphate hydrolases"/>
    <property type="match status" value="1"/>
</dbReference>
<dbReference type="PANTHER" id="PTHR11566">
    <property type="entry name" value="DYNAMIN"/>
    <property type="match status" value="1"/>
</dbReference>
<dbReference type="GO" id="GO:0048312">
    <property type="term" value="P:intracellular distribution of mitochondria"/>
    <property type="evidence" value="ECO:0007669"/>
    <property type="project" value="TreeGrafter"/>
</dbReference>
<dbReference type="PROSITE" id="PS00410">
    <property type="entry name" value="G_DYNAMIN_1"/>
    <property type="match status" value="1"/>
</dbReference>
<dbReference type="InterPro" id="IPR001401">
    <property type="entry name" value="Dynamin_GTPase"/>
</dbReference>
<dbReference type="PROSITE" id="PS51718">
    <property type="entry name" value="G_DYNAMIN_2"/>
    <property type="match status" value="1"/>
</dbReference>
<dbReference type="InterPro" id="IPR045063">
    <property type="entry name" value="Dynamin_N"/>
</dbReference>
<dbReference type="InterPro" id="IPR027417">
    <property type="entry name" value="P-loop_NTPase"/>
</dbReference>
<dbReference type="GO" id="GO:0016020">
    <property type="term" value="C:membrane"/>
    <property type="evidence" value="ECO:0007669"/>
    <property type="project" value="TreeGrafter"/>
</dbReference>
<dbReference type="InterPro" id="IPR030381">
    <property type="entry name" value="G_DYNAMIN_dom"/>
</dbReference>
<name>A0A1J1HGC3_9DIPT</name>
<dbReference type="PRINTS" id="PR00195">
    <property type="entry name" value="DYNAMIN"/>
</dbReference>
<evidence type="ECO:0000256" key="3">
    <source>
        <dbReference type="RuleBase" id="RU003932"/>
    </source>
</evidence>
<dbReference type="InterPro" id="IPR019762">
    <property type="entry name" value="Dynamin_GTPase_CS"/>
</dbReference>
<dbReference type="Proteomes" id="UP000183832">
    <property type="component" value="Unassembled WGS sequence"/>
</dbReference>
<dbReference type="GO" id="GO:0016559">
    <property type="term" value="P:peroxisome fission"/>
    <property type="evidence" value="ECO:0007669"/>
    <property type="project" value="TreeGrafter"/>
</dbReference>
<organism evidence="6 7">
    <name type="scientific">Clunio marinus</name>
    <dbReference type="NCBI Taxonomy" id="568069"/>
    <lineage>
        <taxon>Eukaryota</taxon>
        <taxon>Metazoa</taxon>
        <taxon>Ecdysozoa</taxon>
        <taxon>Arthropoda</taxon>
        <taxon>Hexapoda</taxon>
        <taxon>Insecta</taxon>
        <taxon>Pterygota</taxon>
        <taxon>Neoptera</taxon>
        <taxon>Endopterygota</taxon>
        <taxon>Diptera</taxon>
        <taxon>Nematocera</taxon>
        <taxon>Chironomoidea</taxon>
        <taxon>Chironomidae</taxon>
        <taxon>Clunio</taxon>
    </lineage>
</organism>